<name>A0ABP9RTV4_9GAMM</name>
<evidence type="ECO:0000256" key="5">
    <source>
        <dbReference type="ARBA" id="ARBA00023027"/>
    </source>
</evidence>
<keyword evidence="5" id="KW-0520">NAD</keyword>
<comment type="catalytic activity">
    <reaction evidence="1 7">
        <text>dTDP-alpha-D-glucose = dTDP-4-dehydro-6-deoxy-alpha-D-glucose + H2O</text>
        <dbReference type="Rhea" id="RHEA:17221"/>
        <dbReference type="ChEBI" id="CHEBI:15377"/>
        <dbReference type="ChEBI" id="CHEBI:57477"/>
        <dbReference type="ChEBI" id="CHEBI:57649"/>
        <dbReference type="EC" id="4.2.1.46"/>
    </reaction>
</comment>
<dbReference type="SUPFAM" id="SSF51735">
    <property type="entry name" value="NAD(P)-binding Rossmann-fold domains"/>
    <property type="match status" value="1"/>
</dbReference>
<dbReference type="PANTHER" id="PTHR43000">
    <property type="entry name" value="DTDP-D-GLUCOSE 4,6-DEHYDRATASE-RELATED"/>
    <property type="match status" value="1"/>
</dbReference>
<evidence type="ECO:0000256" key="6">
    <source>
        <dbReference type="ARBA" id="ARBA00023239"/>
    </source>
</evidence>
<dbReference type="EC" id="4.2.1.46" evidence="4 7"/>
<dbReference type="NCBIfam" id="TIGR01181">
    <property type="entry name" value="dTDP_gluc_dehyt"/>
    <property type="match status" value="1"/>
</dbReference>
<sequence>MKILVTGGAGFIGSAVVRHIIKNTEDTAVNVDKLTYAGNLESLGEVEESSRYIFEQVDICNRAEMDRVFTEHKPDAVMHLAAESHVDRSIDGPAAFIETNIVGTYILLEATRQYWNTLEDAQKKAFRFHHISTDEVYGDLEGADDLFTETTSYEPSSPYSASKASSDHLVRAWRRTYGLPTIVTNCSNNYGPYHFPEKLIPLMILNAMSGKALPVYGDGMQVRDWLFVEDHARALYKVVKEGVVGETYNIGGHNEKANIDVVKTICTLLEELHPNKPEDVNAYEDLITFVTDRPGHDVRYAIDASKIERELGWKPEETFDTGIRKTVEWYLNNKDWWERVLDGSYVGERLGFKG</sequence>
<dbReference type="InterPro" id="IPR036291">
    <property type="entry name" value="NAD(P)-bd_dom_sf"/>
</dbReference>
<keyword evidence="10" id="KW-1185">Reference proteome</keyword>
<dbReference type="EMBL" id="BAABLF010000001">
    <property type="protein sequence ID" value="GAA5186435.1"/>
    <property type="molecule type" value="Genomic_DNA"/>
</dbReference>
<keyword evidence="6 7" id="KW-0456">Lyase</keyword>
<evidence type="ECO:0000256" key="2">
    <source>
        <dbReference type="ARBA" id="ARBA00001911"/>
    </source>
</evidence>
<comment type="similarity">
    <text evidence="3 7">Belongs to the NAD(P)-dependent epimerase/dehydratase family. dTDP-glucose dehydratase subfamily.</text>
</comment>
<dbReference type="Proteomes" id="UP001501600">
    <property type="component" value="Unassembled WGS sequence"/>
</dbReference>
<evidence type="ECO:0000256" key="1">
    <source>
        <dbReference type="ARBA" id="ARBA00001539"/>
    </source>
</evidence>
<comment type="caution">
    <text evidence="9">The sequence shown here is derived from an EMBL/GenBank/DDBJ whole genome shotgun (WGS) entry which is preliminary data.</text>
</comment>
<dbReference type="Gene3D" id="3.40.50.720">
    <property type="entry name" value="NAD(P)-binding Rossmann-like Domain"/>
    <property type="match status" value="1"/>
</dbReference>
<evidence type="ECO:0000256" key="3">
    <source>
        <dbReference type="ARBA" id="ARBA00008178"/>
    </source>
</evidence>
<dbReference type="CDD" id="cd05246">
    <property type="entry name" value="dTDP_GD_SDR_e"/>
    <property type="match status" value="1"/>
</dbReference>
<evidence type="ECO:0000259" key="8">
    <source>
        <dbReference type="Pfam" id="PF16363"/>
    </source>
</evidence>
<organism evidence="9 10">
    <name type="scientific">Ferrimonas gelatinilytica</name>
    <dbReference type="NCBI Taxonomy" id="1255257"/>
    <lineage>
        <taxon>Bacteria</taxon>
        <taxon>Pseudomonadati</taxon>
        <taxon>Pseudomonadota</taxon>
        <taxon>Gammaproteobacteria</taxon>
        <taxon>Alteromonadales</taxon>
        <taxon>Ferrimonadaceae</taxon>
        <taxon>Ferrimonas</taxon>
    </lineage>
</organism>
<accession>A0ABP9RTV4</accession>
<dbReference type="InterPro" id="IPR016040">
    <property type="entry name" value="NAD(P)-bd_dom"/>
</dbReference>
<evidence type="ECO:0000256" key="4">
    <source>
        <dbReference type="ARBA" id="ARBA00011990"/>
    </source>
</evidence>
<evidence type="ECO:0000313" key="9">
    <source>
        <dbReference type="EMBL" id="GAA5186435.1"/>
    </source>
</evidence>
<gene>
    <name evidence="9" type="primary">rffG</name>
    <name evidence="9" type="ORF">GCM10025772_01950</name>
</gene>
<protein>
    <recommendedName>
        <fullName evidence="4 7">dTDP-glucose 4,6-dehydratase</fullName>
        <ecNumber evidence="4 7">4.2.1.46</ecNumber>
    </recommendedName>
</protein>
<evidence type="ECO:0000313" key="10">
    <source>
        <dbReference type="Proteomes" id="UP001501600"/>
    </source>
</evidence>
<feature type="domain" description="NAD(P)-binding" evidence="8">
    <location>
        <begin position="4"/>
        <end position="326"/>
    </location>
</feature>
<evidence type="ECO:0000256" key="7">
    <source>
        <dbReference type="RuleBase" id="RU004473"/>
    </source>
</evidence>
<dbReference type="InterPro" id="IPR005888">
    <property type="entry name" value="dTDP_Gluc_deHydtase"/>
</dbReference>
<dbReference type="Gene3D" id="3.90.25.10">
    <property type="entry name" value="UDP-galactose 4-epimerase, domain 1"/>
    <property type="match status" value="1"/>
</dbReference>
<dbReference type="NCBIfam" id="NF007490">
    <property type="entry name" value="PRK10084.1"/>
    <property type="match status" value="1"/>
</dbReference>
<proteinExistence type="inferred from homology"/>
<dbReference type="RefSeq" id="WP_345315161.1">
    <property type="nucleotide sequence ID" value="NZ_BAABLF010000001.1"/>
</dbReference>
<comment type="cofactor">
    <cofactor evidence="2 7">
        <name>NAD(+)</name>
        <dbReference type="ChEBI" id="CHEBI:57540"/>
    </cofactor>
</comment>
<reference evidence="10" key="1">
    <citation type="journal article" date="2019" name="Int. J. Syst. Evol. Microbiol.">
        <title>The Global Catalogue of Microorganisms (GCM) 10K type strain sequencing project: providing services to taxonomists for standard genome sequencing and annotation.</title>
        <authorList>
            <consortium name="The Broad Institute Genomics Platform"/>
            <consortium name="The Broad Institute Genome Sequencing Center for Infectious Disease"/>
            <person name="Wu L."/>
            <person name="Ma J."/>
        </authorList>
    </citation>
    <scope>NUCLEOTIDE SEQUENCE [LARGE SCALE GENOMIC DNA]</scope>
    <source>
        <strain evidence="10">JCM 18720</strain>
    </source>
</reference>
<dbReference type="Pfam" id="PF16363">
    <property type="entry name" value="GDP_Man_Dehyd"/>
    <property type="match status" value="1"/>
</dbReference>